<organism evidence="2 3">
    <name type="scientific">Actinidia rufa</name>
    <dbReference type="NCBI Taxonomy" id="165716"/>
    <lineage>
        <taxon>Eukaryota</taxon>
        <taxon>Viridiplantae</taxon>
        <taxon>Streptophyta</taxon>
        <taxon>Embryophyta</taxon>
        <taxon>Tracheophyta</taxon>
        <taxon>Spermatophyta</taxon>
        <taxon>Magnoliopsida</taxon>
        <taxon>eudicotyledons</taxon>
        <taxon>Gunneridae</taxon>
        <taxon>Pentapetalae</taxon>
        <taxon>asterids</taxon>
        <taxon>Ericales</taxon>
        <taxon>Actinidiaceae</taxon>
        <taxon>Actinidia</taxon>
    </lineage>
</organism>
<feature type="region of interest" description="Disordered" evidence="1">
    <location>
        <begin position="1"/>
        <end position="32"/>
    </location>
</feature>
<evidence type="ECO:0000256" key="1">
    <source>
        <dbReference type="SAM" id="MobiDB-lite"/>
    </source>
</evidence>
<dbReference type="Proteomes" id="UP000585474">
    <property type="component" value="Unassembled WGS sequence"/>
</dbReference>
<evidence type="ECO:0000313" key="3">
    <source>
        <dbReference type="Proteomes" id="UP000585474"/>
    </source>
</evidence>
<evidence type="ECO:0000313" key="2">
    <source>
        <dbReference type="EMBL" id="GFS44126.1"/>
    </source>
</evidence>
<keyword evidence="3" id="KW-1185">Reference proteome</keyword>
<dbReference type="AlphaFoldDB" id="A0A7J0DY97"/>
<reference evidence="3" key="1">
    <citation type="submission" date="2019-07" db="EMBL/GenBank/DDBJ databases">
        <title>De Novo Assembly of kiwifruit Actinidia rufa.</title>
        <authorList>
            <person name="Sugita-Konishi S."/>
            <person name="Sato K."/>
            <person name="Mori E."/>
            <person name="Abe Y."/>
            <person name="Kisaki G."/>
            <person name="Hamano K."/>
            <person name="Suezawa K."/>
            <person name="Otani M."/>
            <person name="Fukuda T."/>
            <person name="Manabe T."/>
            <person name="Gomi K."/>
            <person name="Tabuchi M."/>
            <person name="Akimitsu K."/>
            <person name="Kataoka I."/>
        </authorList>
    </citation>
    <scope>NUCLEOTIDE SEQUENCE [LARGE SCALE GENOMIC DNA]</scope>
    <source>
        <strain evidence="3">cv. Fuchu</strain>
    </source>
</reference>
<feature type="compositionally biased region" description="Basic and acidic residues" evidence="1">
    <location>
        <begin position="19"/>
        <end position="32"/>
    </location>
</feature>
<comment type="caution">
    <text evidence="2">The sequence shown here is derived from an EMBL/GenBank/DDBJ whole genome shotgun (WGS) entry which is preliminary data.</text>
</comment>
<protein>
    <submittedName>
        <fullName evidence="2">Uncharacterized protein</fullName>
    </submittedName>
</protein>
<dbReference type="EMBL" id="BJWL01000432">
    <property type="protein sequence ID" value="GFS44126.1"/>
    <property type="molecule type" value="Genomic_DNA"/>
</dbReference>
<gene>
    <name evidence="2" type="ORF">Acr_00g0088640</name>
</gene>
<name>A0A7J0DY97_9ERIC</name>
<proteinExistence type="predicted"/>
<accession>A0A7J0DY97</accession>
<sequence length="73" mass="7741">MVREGWGKKWTAMAGEGTRGVDRDGGGGKGRGCDCRGGGGVAGYRGFRIRVFNAEAEGIFGINRVVVRIKVKP</sequence>